<dbReference type="InterPro" id="IPR017853">
    <property type="entry name" value="GH"/>
</dbReference>
<evidence type="ECO:0000313" key="3">
    <source>
        <dbReference type="EMBL" id="CAL4803572.1"/>
    </source>
</evidence>
<reference evidence="2" key="1">
    <citation type="submission" date="2022-10" db="EMBL/GenBank/DDBJ databases">
        <authorList>
            <person name="Chen Y."/>
            <person name="Dougan E. K."/>
            <person name="Chan C."/>
            <person name="Rhodes N."/>
            <person name="Thang M."/>
        </authorList>
    </citation>
    <scope>NUCLEOTIDE SEQUENCE</scope>
</reference>
<comment type="caution">
    <text evidence="2">The sequence shown here is derived from an EMBL/GenBank/DDBJ whole genome shotgun (WGS) entry which is preliminary data.</text>
</comment>
<dbReference type="EMBL" id="CAMXCT010006575">
    <property type="protein sequence ID" value="CAI4016260.1"/>
    <property type="molecule type" value="Genomic_DNA"/>
</dbReference>
<reference evidence="3 4" key="2">
    <citation type="submission" date="2024-05" db="EMBL/GenBank/DDBJ databases">
        <authorList>
            <person name="Chen Y."/>
            <person name="Shah S."/>
            <person name="Dougan E. K."/>
            <person name="Thang M."/>
            <person name="Chan C."/>
        </authorList>
    </citation>
    <scope>NUCLEOTIDE SEQUENCE [LARGE SCALE GENOMIC DNA]</scope>
</reference>
<dbReference type="EMBL" id="CAMXCT030006575">
    <property type="protein sequence ID" value="CAL4803572.1"/>
    <property type="molecule type" value="Genomic_DNA"/>
</dbReference>
<dbReference type="EMBL" id="CAMXCT020006575">
    <property type="protein sequence ID" value="CAL1169635.1"/>
    <property type="molecule type" value="Genomic_DNA"/>
</dbReference>
<keyword evidence="4" id="KW-1185">Reference proteome</keyword>
<evidence type="ECO:0000313" key="2">
    <source>
        <dbReference type="EMBL" id="CAI4016260.1"/>
    </source>
</evidence>
<proteinExistence type="predicted"/>
<dbReference type="OrthoDB" id="18431at2759"/>
<accession>A0A9P1DV71</accession>
<sequence length="540" mass="59268">MGHFLGIKMIRCGKHWRTVVCAGQDVVSNPILDRTFVAPNGTSFRNPIHDNAWASLKALQADLVRFVPWFPYPKKSVAELDAPSKSKTRRTSWDFSHILPQLEDFMDAVYGQNHTVVLNFATQPCWLFGDAENKTQNCSYPENPDESFFGYVRGNRKNWLDPSGETLASYFGRLLSYIVKGEFVDEDGVKHTGGPAYSRFNRKNGHVWELFNEAEHSYTVDQYIHDYDVVVSEMIEAVGGPDYAPAFMGIGGAAVGSVGGAEWLPPFLNRSKHGPSVPPIDYVSIHHYAGCSKRTDPSTYSSGFFGDFSAWMKDFKDKAITARDASSFPHTKIDLNEIGIIMPHDNDPGKGITANLPDIYWNAAGATYAYVFATLAPLGVEVLGQSQLAGSPEIPEWGIPLPQYPSVSLLDWRTGLGNARYWVLKLLIEEFAPGDALVSTQCQAGTPGTPLLSCMGAITKSGAHKLLIVNHLNEVQSVKMNGFPAGEAQMRIVDPKSVQVASSSGIRNATIQADSFELQPFAVVVVLGGHYSHSPLLTFV</sequence>
<organism evidence="2">
    <name type="scientific">Cladocopium goreaui</name>
    <dbReference type="NCBI Taxonomy" id="2562237"/>
    <lineage>
        <taxon>Eukaryota</taxon>
        <taxon>Sar</taxon>
        <taxon>Alveolata</taxon>
        <taxon>Dinophyceae</taxon>
        <taxon>Suessiales</taxon>
        <taxon>Symbiodiniaceae</taxon>
        <taxon>Cladocopium</taxon>
    </lineage>
</organism>
<dbReference type="Pfam" id="PF25839">
    <property type="entry name" value="Apionate_lact_C"/>
    <property type="match status" value="1"/>
</dbReference>
<evidence type="ECO:0000259" key="1">
    <source>
        <dbReference type="Pfam" id="PF25839"/>
    </source>
</evidence>
<gene>
    <name evidence="2" type="ORF">C1SCF055_LOCUS41013</name>
</gene>
<dbReference type="SUPFAM" id="SSF51445">
    <property type="entry name" value="(Trans)glycosidases"/>
    <property type="match status" value="1"/>
</dbReference>
<dbReference type="InterPro" id="IPR058789">
    <property type="entry name" value="ApnL_C"/>
</dbReference>
<protein>
    <submittedName>
        <fullName evidence="3">Brefeldin A-inhibited guanine nucleotide-exchange protein 2</fullName>
    </submittedName>
</protein>
<dbReference type="Gene3D" id="3.20.20.80">
    <property type="entry name" value="Glycosidases"/>
    <property type="match status" value="1"/>
</dbReference>
<dbReference type="AlphaFoldDB" id="A0A9P1DV71"/>
<name>A0A9P1DV71_9DINO</name>
<dbReference type="Proteomes" id="UP001152797">
    <property type="component" value="Unassembled WGS sequence"/>
</dbReference>
<evidence type="ECO:0000313" key="4">
    <source>
        <dbReference type="Proteomes" id="UP001152797"/>
    </source>
</evidence>
<feature type="domain" description="D-apionate lactonase C-terminal" evidence="1">
    <location>
        <begin position="457"/>
        <end position="526"/>
    </location>
</feature>